<dbReference type="Pfam" id="PF09981">
    <property type="entry name" value="DUF2218"/>
    <property type="match status" value="1"/>
</dbReference>
<evidence type="ECO:0000313" key="2">
    <source>
        <dbReference type="Proteomes" id="UP000215441"/>
    </source>
</evidence>
<dbReference type="AlphaFoldDB" id="A0A235ELT1"/>
<evidence type="ECO:0000313" key="1">
    <source>
        <dbReference type="EMBL" id="OYD49981.1"/>
    </source>
</evidence>
<organism evidence="1 2">
    <name type="scientific">Acidovorax kalamii</name>
    <dbReference type="NCBI Taxonomy" id="2004485"/>
    <lineage>
        <taxon>Bacteria</taxon>
        <taxon>Pseudomonadati</taxon>
        <taxon>Pseudomonadota</taxon>
        <taxon>Betaproteobacteria</taxon>
        <taxon>Burkholderiales</taxon>
        <taxon>Comamonadaceae</taxon>
        <taxon>Acidovorax</taxon>
    </lineage>
</organism>
<evidence type="ECO:0008006" key="3">
    <source>
        <dbReference type="Google" id="ProtNLM"/>
    </source>
</evidence>
<sequence>MMRRQGHVPTPEASRYLQRLCYHFTRKIRVDYDEHRGEAHFPWGLCVLRADSEALHFDCSAEDDASLARVQFAIDSHVELFSRKSPVAVDWQPVQAG</sequence>
<name>A0A235ELT1_9BURK</name>
<reference evidence="1 2" key="1">
    <citation type="submission" date="2017-07" db="EMBL/GenBank/DDBJ databases">
        <title>Acidovorax KNDSW TSA 6 genome sequence and assembly.</title>
        <authorList>
            <person name="Mayilraj S."/>
        </authorList>
    </citation>
    <scope>NUCLEOTIDE SEQUENCE [LARGE SCALE GENOMIC DNA]</scope>
    <source>
        <strain evidence="1 2">KNDSW-TSA6</strain>
    </source>
</reference>
<accession>A0A235ELT1</accession>
<dbReference type="InterPro" id="IPR014543">
    <property type="entry name" value="UCP028291"/>
</dbReference>
<dbReference type="Gene3D" id="3.30.310.50">
    <property type="entry name" value="Alpha-D-phosphohexomutase, C-terminal domain"/>
    <property type="match status" value="1"/>
</dbReference>
<gene>
    <name evidence="1" type="ORF">CBY09_13650</name>
</gene>
<keyword evidence="2" id="KW-1185">Reference proteome</keyword>
<dbReference type="Proteomes" id="UP000215441">
    <property type="component" value="Unassembled WGS sequence"/>
</dbReference>
<dbReference type="PIRSF" id="PIRSF028291">
    <property type="entry name" value="UCP028291"/>
    <property type="match status" value="1"/>
</dbReference>
<comment type="caution">
    <text evidence="1">The sequence shown here is derived from an EMBL/GenBank/DDBJ whole genome shotgun (WGS) entry which is preliminary data.</text>
</comment>
<dbReference type="EMBL" id="NOIG01000008">
    <property type="protein sequence ID" value="OYD49981.1"/>
    <property type="molecule type" value="Genomic_DNA"/>
</dbReference>
<dbReference type="OrthoDB" id="9806511at2"/>
<proteinExistence type="predicted"/>
<protein>
    <recommendedName>
        <fullName evidence="3">2,4-dihydroxyhept-2-ene-1,7-dioic acid aldolase</fullName>
    </recommendedName>
</protein>
<dbReference type="RefSeq" id="WP_094290135.1">
    <property type="nucleotide sequence ID" value="NZ_JAMXHW010000017.1"/>
</dbReference>